<dbReference type="GO" id="GO:0003723">
    <property type="term" value="F:RNA binding"/>
    <property type="evidence" value="ECO:0007669"/>
    <property type="project" value="InterPro"/>
</dbReference>
<comment type="function">
    <text evidence="4">Formation of pseudouridine at positions 38, 39 and 40 in the anticodon stem and loop of transfer RNAs.</text>
</comment>
<name>A0A6B2H2A8_9BACT</name>
<keyword evidence="3 4" id="KW-0413">Isomerase</keyword>
<comment type="caution">
    <text evidence="4">Lacks conserved residue(s) required for the propagation of feature annotation.</text>
</comment>
<dbReference type="InterPro" id="IPR020094">
    <property type="entry name" value="TruA/RsuA/RluB/E/F_N"/>
</dbReference>
<feature type="domain" description="Pseudouridine synthase I TruA alpha/beta" evidence="8">
    <location>
        <begin position="149"/>
        <end position="244"/>
    </location>
</feature>
<keyword evidence="10" id="KW-1185">Reference proteome</keyword>
<evidence type="ECO:0000313" key="9">
    <source>
        <dbReference type="EMBL" id="NDK57409.1"/>
    </source>
</evidence>
<comment type="subunit">
    <text evidence="4">Homodimer.</text>
</comment>
<dbReference type="PIRSF" id="PIRSF001430">
    <property type="entry name" value="tRNA_psdUrid_synth"/>
    <property type="match status" value="1"/>
</dbReference>
<dbReference type="Proteomes" id="UP000478546">
    <property type="component" value="Unassembled WGS sequence"/>
</dbReference>
<comment type="similarity">
    <text evidence="1 4 7">Belongs to the tRNA pseudouridine synthase TruA family.</text>
</comment>
<dbReference type="InterPro" id="IPR001406">
    <property type="entry name" value="PsdUridine_synth_TruA"/>
</dbReference>
<feature type="active site" description="Nucleophile" evidence="4 5">
    <location>
        <position position="51"/>
    </location>
</feature>
<dbReference type="EC" id="5.4.99.12" evidence="4"/>
<dbReference type="InterPro" id="IPR020103">
    <property type="entry name" value="PsdUridine_synth_cat_dom_sf"/>
</dbReference>
<dbReference type="PANTHER" id="PTHR11142">
    <property type="entry name" value="PSEUDOURIDYLATE SYNTHASE"/>
    <property type="match status" value="1"/>
</dbReference>
<evidence type="ECO:0000256" key="4">
    <source>
        <dbReference type="HAMAP-Rule" id="MF_00171"/>
    </source>
</evidence>
<dbReference type="Gene3D" id="3.30.70.660">
    <property type="entry name" value="Pseudouridine synthase I, catalytic domain, C-terminal subdomain"/>
    <property type="match status" value="1"/>
</dbReference>
<evidence type="ECO:0000259" key="8">
    <source>
        <dbReference type="Pfam" id="PF01416"/>
    </source>
</evidence>
<comment type="caution">
    <text evidence="9">The sequence shown here is derived from an EMBL/GenBank/DDBJ whole genome shotgun (WGS) entry which is preliminary data.</text>
</comment>
<evidence type="ECO:0000256" key="7">
    <source>
        <dbReference type="RuleBase" id="RU003792"/>
    </source>
</evidence>
<dbReference type="Pfam" id="PF01416">
    <property type="entry name" value="PseudoU_synth_1"/>
    <property type="match status" value="1"/>
</dbReference>
<dbReference type="InterPro" id="IPR020095">
    <property type="entry name" value="PsdUridine_synth_TruA_C"/>
</dbReference>
<dbReference type="HAMAP" id="MF_00171">
    <property type="entry name" value="TruA"/>
    <property type="match status" value="1"/>
</dbReference>
<dbReference type="AlphaFoldDB" id="A0A6B2H2A8"/>
<dbReference type="EMBL" id="JAAEAA010000026">
    <property type="protein sequence ID" value="NDK57409.1"/>
    <property type="molecule type" value="Genomic_DNA"/>
</dbReference>
<dbReference type="GO" id="GO:0031119">
    <property type="term" value="P:tRNA pseudouridine synthesis"/>
    <property type="evidence" value="ECO:0007669"/>
    <property type="project" value="UniProtKB-UniRule"/>
</dbReference>
<comment type="catalytic activity">
    <reaction evidence="4 7">
        <text>uridine(38/39/40) in tRNA = pseudouridine(38/39/40) in tRNA</text>
        <dbReference type="Rhea" id="RHEA:22376"/>
        <dbReference type="Rhea" id="RHEA-COMP:10085"/>
        <dbReference type="Rhea" id="RHEA-COMP:10087"/>
        <dbReference type="ChEBI" id="CHEBI:65314"/>
        <dbReference type="ChEBI" id="CHEBI:65315"/>
        <dbReference type="EC" id="5.4.99.12"/>
    </reaction>
</comment>
<evidence type="ECO:0000256" key="6">
    <source>
        <dbReference type="PIRSR" id="PIRSR001430-2"/>
    </source>
</evidence>
<organism evidence="9 10">
    <name type="scientific">Pontibacter fetidus</name>
    <dbReference type="NCBI Taxonomy" id="2700082"/>
    <lineage>
        <taxon>Bacteria</taxon>
        <taxon>Pseudomonadati</taxon>
        <taxon>Bacteroidota</taxon>
        <taxon>Cytophagia</taxon>
        <taxon>Cytophagales</taxon>
        <taxon>Hymenobacteraceae</taxon>
        <taxon>Pontibacter</taxon>
    </lineage>
</organism>
<evidence type="ECO:0000256" key="5">
    <source>
        <dbReference type="PIRSR" id="PIRSR001430-1"/>
    </source>
</evidence>
<keyword evidence="2 4" id="KW-0819">tRNA processing</keyword>
<dbReference type="PANTHER" id="PTHR11142:SF0">
    <property type="entry name" value="TRNA PSEUDOURIDINE SYNTHASE-LIKE 1"/>
    <property type="match status" value="1"/>
</dbReference>
<sequence>MRYFFHIGYKGTNYKGWQRHPYGVGVQEVIEGCLAKILKMPVAIVGCGRTDAGVHATQFFFHLDVAEAWEFDMLFRLNKVLPEDIAVFDIIPMEGLPHARFDAFQRSYDYFIHTRKDPFLSHVSALYFLQDLDLDAIRAASALLPQYTDFRNLCLTPADHDSTNCLVTEASWFIDETGDRLRFNISANRYLSRMIRIIVGQLLKVGTGKLSVAEFESYLALENAPKHLTPAYPQGLYLSKVTYPYLDIPPRSLFTTVQNLAEDSWQQL</sequence>
<evidence type="ECO:0000256" key="1">
    <source>
        <dbReference type="ARBA" id="ARBA00009375"/>
    </source>
</evidence>
<proteinExistence type="inferred from homology"/>
<evidence type="ECO:0000256" key="3">
    <source>
        <dbReference type="ARBA" id="ARBA00023235"/>
    </source>
</evidence>
<evidence type="ECO:0000313" key="10">
    <source>
        <dbReference type="Proteomes" id="UP000478546"/>
    </source>
</evidence>
<dbReference type="GO" id="GO:0160147">
    <property type="term" value="F:tRNA pseudouridine(38-40) synthase activity"/>
    <property type="evidence" value="ECO:0007669"/>
    <property type="project" value="UniProtKB-EC"/>
</dbReference>
<protein>
    <recommendedName>
        <fullName evidence="4">tRNA pseudouridine synthase A</fullName>
        <ecNumber evidence="4">5.4.99.12</ecNumber>
    </recommendedName>
    <alternativeName>
        <fullName evidence="4">tRNA pseudouridine(38-40) synthase</fullName>
    </alternativeName>
    <alternativeName>
        <fullName evidence="4">tRNA pseudouridylate synthase I</fullName>
    </alternativeName>
    <alternativeName>
        <fullName evidence="4">tRNA-uridine isomerase I</fullName>
    </alternativeName>
</protein>
<evidence type="ECO:0000256" key="2">
    <source>
        <dbReference type="ARBA" id="ARBA00022694"/>
    </source>
</evidence>
<dbReference type="Gene3D" id="3.30.70.580">
    <property type="entry name" value="Pseudouridine synthase I, catalytic domain, N-terminal subdomain"/>
    <property type="match status" value="1"/>
</dbReference>
<feature type="binding site" evidence="4 6">
    <location>
        <position position="108"/>
    </location>
    <ligand>
        <name>substrate</name>
    </ligand>
</feature>
<dbReference type="InterPro" id="IPR020097">
    <property type="entry name" value="PsdUridine_synth_TruA_a/b_dom"/>
</dbReference>
<dbReference type="RefSeq" id="WP_162347470.1">
    <property type="nucleotide sequence ID" value="NZ_JAAEAA010000026.1"/>
</dbReference>
<gene>
    <name evidence="4" type="primary">truA</name>
    <name evidence="9" type="ORF">GWO68_15910</name>
</gene>
<dbReference type="SUPFAM" id="SSF55120">
    <property type="entry name" value="Pseudouridine synthase"/>
    <property type="match status" value="1"/>
</dbReference>
<reference evidence="9 10" key="1">
    <citation type="submission" date="2020-01" db="EMBL/GenBank/DDBJ databases">
        <authorList>
            <person name="Kim M.K."/>
        </authorList>
    </citation>
    <scope>NUCLEOTIDE SEQUENCE [LARGE SCALE GENOMIC DNA]</scope>
    <source>
        <strain evidence="9 10">BT213</strain>
    </source>
</reference>
<accession>A0A6B2H2A8</accession>